<reference evidence="2" key="1">
    <citation type="submission" date="2021-05" db="EMBL/GenBank/DDBJ databases">
        <authorList>
            <person name="Khan N."/>
        </authorList>
    </citation>
    <scope>NUCLEOTIDE SEQUENCE</scope>
</reference>
<protein>
    <submittedName>
        <fullName evidence="2">Uncharacterized protein</fullName>
    </submittedName>
</protein>
<evidence type="ECO:0000313" key="2">
    <source>
        <dbReference type="EMBL" id="CAG7554516.1"/>
    </source>
</evidence>
<dbReference type="EMBL" id="CAJSTJ010000011">
    <property type="protein sequence ID" value="CAG7554516.1"/>
    <property type="molecule type" value="Genomic_DNA"/>
</dbReference>
<comment type="caution">
    <text evidence="2">The sequence shown here is derived from an EMBL/GenBank/DDBJ whole genome shotgun (WGS) entry which is preliminary data.</text>
</comment>
<accession>A0A8J2IDB8</accession>
<gene>
    <name evidence="2" type="ORF">FEQUK3_LOCUS220</name>
</gene>
<feature type="region of interest" description="Disordered" evidence="1">
    <location>
        <begin position="191"/>
        <end position="260"/>
    </location>
</feature>
<feature type="region of interest" description="Disordered" evidence="1">
    <location>
        <begin position="450"/>
        <end position="470"/>
    </location>
</feature>
<feature type="region of interest" description="Disordered" evidence="1">
    <location>
        <begin position="1"/>
        <end position="26"/>
    </location>
</feature>
<evidence type="ECO:0000256" key="1">
    <source>
        <dbReference type="SAM" id="MobiDB-lite"/>
    </source>
</evidence>
<feature type="compositionally biased region" description="Basic residues" evidence="1">
    <location>
        <begin position="212"/>
        <end position="221"/>
    </location>
</feature>
<evidence type="ECO:0000313" key="3">
    <source>
        <dbReference type="Proteomes" id="UP000693738"/>
    </source>
</evidence>
<proteinExistence type="predicted"/>
<organism evidence="2 3">
    <name type="scientific">Fusarium equiseti</name>
    <name type="common">Fusarium scirpi</name>
    <dbReference type="NCBI Taxonomy" id="61235"/>
    <lineage>
        <taxon>Eukaryota</taxon>
        <taxon>Fungi</taxon>
        <taxon>Dikarya</taxon>
        <taxon>Ascomycota</taxon>
        <taxon>Pezizomycotina</taxon>
        <taxon>Sordariomycetes</taxon>
        <taxon>Hypocreomycetidae</taxon>
        <taxon>Hypocreales</taxon>
        <taxon>Nectriaceae</taxon>
        <taxon>Fusarium</taxon>
        <taxon>Fusarium incarnatum-equiseti species complex</taxon>
    </lineage>
</organism>
<sequence>MGRGKKHEKSGSVMAPPTLSGDNSATSISRQIPLSCFVCPETPRFSDVSHLLTHIASKGHLHHETQTKLKAHQDITAALSKRKIKHEMSMSPAIKLEGDELMDDFPLFPGFLEPEPNYNIQDEFVLGNDSMSLKGQVWPGMGKMDLADDITRRARNQKKPKSVIDKMKKASECIEPTQVVMSSKFEVERTKDVYDDTSSPAPGQEESTPPRKVPKPKRKKSTPLAEISGNVPKQRRRNARGQKSNVGKRTGFKKEQELQEEPEICIPPKEAREIKDIFRDDFLSVNPHVPWAMAITEPRNKHGARSMNGFHHSNLVSPTPQARDLASRHTQARATPSTIRPEPFPPGSFSHAEASYAMKDATIYNASSRLPFLPTSYSQFRDTGSDHLRSAGNYGFQLKEEDYPTPHPGELAQGTNSQFIGMPETNPLFSTDRSFLSSYGQETLNATFSPLPFPSVNRQQGLPHTSRETKQQTHMCEVMEASGLGEEQELNLDGPWSLNGANSDLSFPHGLTVDNPQI</sequence>
<dbReference type="Proteomes" id="UP000693738">
    <property type="component" value="Unassembled WGS sequence"/>
</dbReference>
<name>A0A8J2IDB8_FUSEQ</name>
<dbReference type="AlphaFoldDB" id="A0A8J2IDB8"/>